<dbReference type="RefSeq" id="WP_133979786.1">
    <property type="nucleotide sequence ID" value="NZ_SOCE01000001.1"/>
</dbReference>
<comment type="similarity">
    <text evidence="1 3">Belongs to the Nudix hydrolase family.</text>
</comment>
<keyword evidence="2 3" id="KW-0378">Hydrolase</keyword>
<dbReference type="Gene3D" id="3.90.79.10">
    <property type="entry name" value="Nucleoside Triphosphate Pyrophosphohydrolase"/>
    <property type="match status" value="1"/>
</dbReference>
<dbReference type="InterPro" id="IPR000182">
    <property type="entry name" value="GNAT_dom"/>
</dbReference>
<dbReference type="PANTHER" id="PTHR43792">
    <property type="entry name" value="GNAT FAMILY, PUTATIVE (AFU_ORTHOLOGUE AFUA_3G00765)-RELATED-RELATED"/>
    <property type="match status" value="1"/>
</dbReference>
<evidence type="ECO:0000256" key="2">
    <source>
        <dbReference type="ARBA" id="ARBA00022801"/>
    </source>
</evidence>
<dbReference type="EMBL" id="SOCE01000001">
    <property type="protein sequence ID" value="TDU89759.1"/>
    <property type="molecule type" value="Genomic_DNA"/>
</dbReference>
<dbReference type="GO" id="GO:0016787">
    <property type="term" value="F:hydrolase activity"/>
    <property type="evidence" value="ECO:0007669"/>
    <property type="project" value="UniProtKB-KW"/>
</dbReference>
<dbReference type="OrthoDB" id="3533156at2"/>
<dbReference type="InterPro" id="IPR020084">
    <property type="entry name" value="NUDIX_hydrolase_CS"/>
</dbReference>
<evidence type="ECO:0000256" key="3">
    <source>
        <dbReference type="RuleBase" id="RU003476"/>
    </source>
</evidence>
<comment type="caution">
    <text evidence="5">The sequence shown here is derived from an EMBL/GenBank/DDBJ whole genome shotgun (WGS) entry which is preliminary data.</text>
</comment>
<evidence type="ECO:0000259" key="4">
    <source>
        <dbReference type="PROSITE" id="PS51462"/>
    </source>
</evidence>
<dbReference type="Pfam" id="PF13302">
    <property type="entry name" value="Acetyltransf_3"/>
    <property type="match status" value="1"/>
</dbReference>
<dbReference type="InterPro" id="IPR000086">
    <property type="entry name" value="NUDIX_hydrolase_dom"/>
</dbReference>
<dbReference type="SUPFAM" id="SSF55729">
    <property type="entry name" value="Acyl-CoA N-acyltransferases (Nat)"/>
    <property type="match status" value="1"/>
</dbReference>
<name>A0A4R7TDB9_9ACTN</name>
<evidence type="ECO:0000313" key="6">
    <source>
        <dbReference type="Proteomes" id="UP000295151"/>
    </source>
</evidence>
<keyword evidence="6" id="KW-1185">Reference proteome</keyword>
<dbReference type="Proteomes" id="UP000295151">
    <property type="component" value="Unassembled WGS sequence"/>
</dbReference>
<dbReference type="AlphaFoldDB" id="A0A4R7TDB9"/>
<reference evidence="5 6" key="1">
    <citation type="submission" date="2019-03" db="EMBL/GenBank/DDBJ databases">
        <title>Genomic Encyclopedia of Type Strains, Phase III (KMG-III): the genomes of soil and plant-associated and newly described type strains.</title>
        <authorList>
            <person name="Whitman W."/>
        </authorList>
    </citation>
    <scope>NUCLEOTIDE SEQUENCE [LARGE SCALE GENOMIC DNA]</scope>
    <source>
        <strain evidence="5 6">VKM Ac-2575</strain>
    </source>
</reference>
<dbReference type="GO" id="GO:0016747">
    <property type="term" value="F:acyltransferase activity, transferring groups other than amino-acyl groups"/>
    <property type="evidence" value="ECO:0007669"/>
    <property type="project" value="InterPro"/>
</dbReference>
<dbReference type="PANTHER" id="PTHR43792:SF1">
    <property type="entry name" value="N-ACETYLTRANSFERASE DOMAIN-CONTAINING PROTEIN"/>
    <property type="match status" value="1"/>
</dbReference>
<evidence type="ECO:0000313" key="5">
    <source>
        <dbReference type="EMBL" id="TDU89759.1"/>
    </source>
</evidence>
<accession>A0A4R7TDB9</accession>
<keyword evidence="5" id="KW-0808">Transferase</keyword>
<dbReference type="CDD" id="cd02883">
    <property type="entry name" value="NUDIX_Hydrolase"/>
    <property type="match status" value="1"/>
</dbReference>
<dbReference type="Gene3D" id="3.40.630.30">
    <property type="match status" value="1"/>
</dbReference>
<proteinExistence type="inferred from homology"/>
<dbReference type="InterPro" id="IPR020476">
    <property type="entry name" value="Nudix_hydrolase"/>
</dbReference>
<dbReference type="InterPro" id="IPR015797">
    <property type="entry name" value="NUDIX_hydrolase-like_dom_sf"/>
</dbReference>
<dbReference type="PROSITE" id="PS51462">
    <property type="entry name" value="NUDIX"/>
    <property type="match status" value="1"/>
</dbReference>
<sequence>MRAVDCVGALVRDERQRVYVQRRTAQRRLLPGIWDIVGGHLEAGESPEQALAREVEEETGWRVRSIDATVADWEWEYEGRVRREVDYLVTVDGDLSRPLLEEGKHDAGAWVGPDDLELLMVNRTDGDRRLRDIVAHAVRTRFTERLRLVPITGPGEVLPGHGADLERLHADPWVAEWYAGSWSPEEAIHQATGFQARWEANGTSKWIAYRRSDGSLVGRGGMERMAADAEVTGKIARLLDDRGTWSADRLELGWALMSSARGEGLATEIGQAGLTYAFETLAARSVVAFTERHNLASRAVMERLGMKYAGEIRTDGLVEGRPGMHPDAPFAVYLASAG</sequence>
<dbReference type="InterPro" id="IPR016181">
    <property type="entry name" value="Acyl_CoA_acyltransferase"/>
</dbReference>
<evidence type="ECO:0000256" key="1">
    <source>
        <dbReference type="ARBA" id="ARBA00005582"/>
    </source>
</evidence>
<dbReference type="PROSITE" id="PS00893">
    <property type="entry name" value="NUDIX_BOX"/>
    <property type="match status" value="1"/>
</dbReference>
<dbReference type="InterPro" id="IPR051531">
    <property type="entry name" value="N-acetyltransferase"/>
</dbReference>
<dbReference type="PRINTS" id="PR00502">
    <property type="entry name" value="NUDIXFAMILY"/>
</dbReference>
<gene>
    <name evidence="5" type="ORF">EV138_3335</name>
</gene>
<dbReference type="Pfam" id="PF00293">
    <property type="entry name" value="NUDIX"/>
    <property type="match status" value="1"/>
</dbReference>
<dbReference type="SUPFAM" id="SSF55811">
    <property type="entry name" value="Nudix"/>
    <property type="match status" value="1"/>
</dbReference>
<protein>
    <submittedName>
        <fullName evidence="5">RimJ/RimL family protein N-acetyltransferase</fullName>
    </submittedName>
</protein>
<feature type="domain" description="Nudix hydrolase" evidence="4">
    <location>
        <begin position="2"/>
        <end position="134"/>
    </location>
</feature>
<organism evidence="5 6">
    <name type="scientific">Kribbella voronezhensis</name>
    <dbReference type="NCBI Taxonomy" id="2512212"/>
    <lineage>
        <taxon>Bacteria</taxon>
        <taxon>Bacillati</taxon>
        <taxon>Actinomycetota</taxon>
        <taxon>Actinomycetes</taxon>
        <taxon>Propionibacteriales</taxon>
        <taxon>Kribbellaceae</taxon>
        <taxon>Kribbella</taxon>
    </lineage>
</organism>